<dbReference type="Proteomes" id="UP000192796">
    <property type="component" value="Unassembled WGS sequence"/>
</dbReference>
<dbReference type="EMBL" id="LVYD01000124">
    <property type="protein sequence ID" value="OQP56954.1"/>
    <property type="molecule type" value="Genomic_DNA"/>
</dbReference>
<proteinExistence type="predicted"/>
<dbReference type="STRING" id="1703345.A3860_10290"/>
<dbReference type="CDD" id="cd01832">
    <property type="entry name" value="SGNH_hydrolase_like_1"/>
    <property type="match status" value="1"/>
</dbReference>
<dbReference type="GO" id="GO:0016788">
    <property type="term" value="F:hydrolase activity, acting on ester bonds"/>
    <property type="evidence" value="ECO:0007669"/>
    <property type="project" value="UniProtKB-ARBA"/>
</dbReference>
<dbReference type="Pfam" id="PF13472">
    <property type="entry name" value="Lipase_GDSL_2"/>
    <property type="match status" value="1"/>
</dbReference>
<dbReference type="Gene3D" id="3.40.50.1110">
    <property type="entry name" value="SGNH hydrolase"/>
    <property type="match status" value="1"/>
</dbReference>
<dbReference type="SUPFAM" id="SSF52266">
    <property type="entry name" value="SGNH hydrolase"/>
    <property type="match status" value="1"/>
</dbReference>
<dbReference type="InterPro" id="IPR036514">
    <property type="entry name" value="SGNH_hydro_sf"/>
</dbReference>
<protein>
    <submittedName>
        <fullName evidence="2">Lysophospholipase</fullName>
    </submittedName>
</protein>
<accession>A0A1V9FF14</accession>
<evidence type="ECO:0000259" key="1">
    <source>
        <dbReference type="Pfam" id="PF13472"/>
    </source>
</evidence>
<dbReference type="AlphaFoldDB" id="A0A1V9FF14"/>
<organism evidence="2 3">
    <name type="scientific">Niastella vici</name>
    <dbReference type="NCBI Taxonomy" id="1703345"/>
    <lineage>
        <taxon>Bacteria</taxon>
        <taxon>Pseudomonadati</taxon>
        <taxon>Bacteroidota</taxon>
        <taxon>Chitinophagia</taxon>
        <taxon>Chitinophagales</taxon>
        <taxon>Chitinophagaceae</taxon>
        <taxon>Niastella</taxon>
    </lineage>
</organism>
<reference evidence="2 3" key="1">
    <citation type="submission" date="2016-03" db="EMBL/GenBank/DDBJ databases">
        <title>Niastella vici sp. nov., isolated from farmland soil.</title>
        <authorList>
            <person name="Chen L."/>
            <person name="Wang D."/>
            <person name="Yang S."/>
            <person name="Wang G."/>
        </authorList>
    </citation>
    <scope>NUCLEOTIDE SEQUENCE [LARGE SCALE GENOMIC DNA]</scope>
    <source>
        <strain evidence="2 3">DJ57</strain>
    </source>
</reference>
<comment type="caution">
    <text evidence="2">The sequence shown here is derived from an EMBL/GenBank/DDBJ whole genome shotgun (WGS) entry which is preliminary data.</text>
</comment>
<dbReference type="OrthoDB" id="158267at2"/>
<evidence type="ECO:0000313" key="3">
    <source>
        <dbReference type="Proteomes" id="UP000192796"/>
    </source>
</evidence>
<feature type="domain" description="SGNH hydrolase-type esterase" evidence="1">
    <location>
        <begin position="9"/>
        <end position="186"/>
    </location>
</feature>
<sequence>MSKTYSYLALGDSYTIGESVPIYESFPYQTVQLLRRAGYALYAAEIVAKTGWTTDELQSGITNSHLLPGYDMVSLLIGVNNQYRGRSVEEYTMQFETLLKQAIVFAGNQPQHVFVLSIPDWGVTPFAGGKNSAAIAQEIDAFNAVNKAYAQQYSVNYIDITPGTREAATDSSLLAADQLHPSGKDYARWAAKLANAIKKIYVNN</sequence>
<name>A0A1V9FF14_9BACT</name>
<dbReference type="RefSeq" id="WP_081155917.1">
    <property type="nucleotide sequence ID" value="NZ_LVYD01000124.1"/>
</dbReference>
<keyword evidence="3" id="KW-1185">Reference proteome</keyword>
<dbReference type="InterPro" id="IPR013830">
    <property type="entry name" value="SGNH_hydro"/>
</dbReference>
<gene>
    <name evidence="2" type="ORF">A3860_10290</name>
</gene>
<evidence type="ECO:0000313" key="2">
    <source>
        <dbReference type="EMBL" id="OQP56954.1"/>
    </source>
</evidence>